<name>A0A2P2FLS2_AMYLU</name>
<dbReference type="Gene3D" id="3.40.50.1390">
    <property type="entry name" value="Resolvase, N-terminal catalytic domain"/>
    <property type="match status" value="1"/>
</dbReference>
<dbReference type="InterPro" id="IPR050639">
    <property type="entry name" value="SSR_resolvase"/>
</dbReference>
<evidence type="ECO:0000313" key="6">
    <source>
        <dbReference type="Proteomes" id="UP000256220"/>
    </source>
</evidence>
<dbReference type="CDD" id="cd00338">
    <property type="entry name" value="Ser_Recombinase"/>
    <property type="match status" value="1"/>
</dbReference>
<feature type="region of interest" description="Disordered" evidence="3">
    <location>
        <begin position="1"/>
        <end position="23"/>
    </location>
</feature>
<feature type="domain" description="Resolvase/invertase-type recombinase catalytic" evidence="4">
    <location>
        <begin position="31"/>
        <end position="178"/>
    </location>
</feature>
<evidence type="ECO:0000256" key="3">
    <source>
        <dbReference type="SAM" id="MobiDB-lite"/>
    </source>
</evidence>
<dbReference type="GO" id="GO:0003677">
    <property type="term" value="F:DNA binding"/>
    <property type="evidence" value="ECO:0007669"/>
    <property type="project" value="UniProtKB-KW"/>
</dbReference>
<dbReference type="Proteomes" id="UP000256220">
    <property type="component" value="Unassembled WGS sequence"/>
</dbReference>
<keyword evidence="1" id="KW-0238">DNA-binding</keyword>
<evidence type="ECO:0000259" key="4">
    <source>
        <dbReference type="PROSITE" id="PS51736"/>
    </source>
</evidence>
<accession>A0A2P2FLS2</accession>
<keyword evidence="2" id="KW-0233">DNA recombination</keyword>
<feature type="compositionally biased region" description="Basic residues" evidence="3">
    <location>
        <begin position="1"/>
        <end position="14"/>
    </location>
</feature>
<sequence length="531" mass="60403">MSAPAPRKRRRFKKQASERPPVVPFDPVDDAAVCYSRESHYTDESTSNVVQRDTTHRWTSAYDIPVVATVEDLHVSGDLEPHKRAGLKQWLSDAPPQPWKTLVVSKLDRLVRNVMDALNLLEWLRARGKRLIAIAEGIDSSNSMAEFMITLIAAFARMERERMRERFRSAKASLKEQGRWSGESHLYGTMPVELPGGGGWILGLDPYAVKILHSLSTLVRAEKQGLTDLCKWLTKNKVVTPRDRQAQLTAERRGEDPATVELKGYKWQSGTLAALLVNPELVELGIFEPAEQAEIMAMLEEKSRRKARGSNQPYPFSGVLVCPECLEPLWHRIAGDTRTRADGTKVSYEYRYWRCPTAKHGPSIRAEDVEPFAEKSFYVLFSMVPVRERMVLPPTNHANEIAKLEREHARLMAKVARAVSADERQRIMDDGQKILKDIDTLRALPIDPGGVQWVPTDRTWREELETLTPEERRIRWLDVGFSFAAQKRPDGKMVMGWHLPEGWQDAMPELAEFIDKYVAESGMIDITNLVS</sequence>
<evidence type="ECO:0000313" key="5">
    <source>
        <dbReference type="EMBL" id="KFU77672.1"/>
    </source>
</evidence>
<dbReference type="InterPro" id="IPR006119">
    <property type="entry name" value="Resolv_N"/>
</dbReference>
<organism evidence="5 6">
    <name type="scientific">Amycolatopsis lurida NRRL 2430</name>
    <dbReference type="NCBI Taxonomy" id="1460371"/>
    <lineage>
        <taxon>Bacteria</taxon>
        <taxon>Bacillati</taxon>
        <taxon>Actinomycetota</taxon>
        <taxon>Actinomycetes</taxon>
        <taxon>Pseudonocardiales</taxon>
        <taxon>Pseudonocardiaceae</taxon>
        <taxon>Amycolatopsis</taxon>
    </lineage>
</organism>
<keyword evidence="6" id="KW-1185">Reference proteome</keyword>
<dbReference type="PANTHER" id="PTHR30461:SF2">
    <property type="entry name" value="SERINE RECOMBINASE PINE-RELATED"/>
    <property type="match status" value="1"/>
</dbReference>
<dbReference type="InterPro" id="IPR038109">
    <property type="entry name" value="DNA_bind_recomb_sf"/>
</dbReference>
<dbReference type="EMBL" id="JFBM01000031">
    <property type="protein sequence ID" value="KFU77672.1"/>
    <property type="molecule type" value="Genomic_DNA"/>
</dbReference>
<dbReference type="PROSITE" id="PS51736">
    <property type="entry name" value="RECOMBINASES_3"/>
    <property type="match status" value="1"/>
</dbReference>
<dbReference type="AlphaFoldDB" id="A0A2P2FLS2"/>
<dbReference type="SUPFAM" id="SSF53041">
    <property type="entry name" value="Resolvase-like"/>
    <property type="match status" value="1"/>
</dbReference>
<dbReference type="PANTHER" id="PTHR30461">
    <property type="entry name" value="DNA-INVERTASE FROM LAMBDOID PROPHAGE"/>
    <property type="match status" value="1"/>
</dbReference>
<reference evidence="5 6" key="1">
    <citation type="journal article" date="2014" name="Genome Announc.">
        <title>Draft Genome Sequence of Amycolatopsis lurida NRRL 2430, Producer of the Glycopeptide Family Antibiotic Ristocetin.</title>
        <authorList>
            <person name="Kwun M.J."/>
            <person name="Hong H.J."/>
        </authorList>
    </citation>
    <scope>NUCLEOTIDE SEQUENCE [LARGE SCALE GENOMIC DNA]</scope>
    <source>
        <strain evidence="5 6">NRRL 2430</strain>
    </source>
</reference>
<dbReference type="Gene3D" id="3.90.1750.20">
    <property type="entry name" value="Putative Large Serine Recombinase, Chain B, Domain 2"/>
    <property type="match status" value="1"/>
</dbReference>
<gene>
    <name evidence="5" type="ORF">BB31_29985</name>
</gene>
<dbReference type="GO" id="GO:0000150">
    <property type="term" value="F:DNA strand exchange activity"/>
    <property type="evidence" value="ECO:0007669"/>
    <property type="project" value="InterPro"/>
</dbReference>
<dbReference type="SMART" id="SM00857">
    <property type="entry name" value="Resolvase"/>
    <property type="match status" value="1"/>
</dbReference>
<comment type="caution">
    <text evidence="5">The sequence shown here is derived from an EMBL/GenBank/DDBJ whole genome shotgun (WGS) entry which is preliminary data.</text>
</comment>
<dbReference type="InterPro" id="IPR036162">
    <property type="entry name" value="Resolvase-like_N_sf"/>
</dbReference>
<dbReference type="Pfam" id="PF00239">
    <property type="entry name" value="Resolvase"/>
    <property type="match status" value="1"/>
</dbReference>
<protein>
    <recommendedName>
        <fullName evidence="4">Resolvase/invertase-type recombinase catalytic domain-containing protein</fullName>
    </recommendedName>
</protein>
<evidence type="ECO:0000256" key="2">
    <source>
        <dbReference type="ARBA" id="ARBA00023172"/>
    </source>
</evidence>
<evidence type="ECO:0000256" key="1">
    <source>
        <dbReference type="ARBA" id="ARBA00023125"/>
    </source>
</evidence>
<proteinExistence type="predicted"/>